<feature type="compositionally biased region" description="Pro residues" evidence="1">
    <location>
        <begin position="401"/>
        <end position="410"/>
    </location>
</feature>
<evidence type="ECO:0000259" key="2">
    <source>
        <dbReference type="Pfam" id="PF13902"/>
    </source>
</evidence>
<feature type="compositionally biased region" description="Acidic residues" evidence="1">
    <location>
        <begin position="288"/>
        <end position="299"/>
    </location>
</feature>
<dbReference type="Proteomes" id="UP001303115">
    <property type="component" value="Unassembled WGS sequence"/>
</dbReference>
<feature type="region of interest" description="Disordered" evidence="1">
    <location>
        <begin position="194"/>
        <end position="233"/>
    </location>
</feature>
<feature type="region of interest" description="Disordered" evidence="1">
    <location>
        <begin position="113"/>
        <end position="148"/>
    </location>
</feature>
<evidence type="ECO:0000256" key="1">
    <source>
        <dbReference type="SAM" id="MobiDB-lite"/>
    </source>
</evidence>
<feature type="region of interest" description="Disordered" evidence="1">
    <location>
        <begin position="273"/>
        <end position="330"/>
    </location>
</feature>
<comment type="caution">
    <text evidence="3">The sequence shown here is derived from an EMBL/GenBank/DDBJ whole genome shotgun (WGS) entry which is preliminary data.</text>
</comment>
<feature type="domain" description="R3H-associated N-terminal" evidence="2">
    <location>
        <begin position="121"/>
        <end position="243"/>
    </location>
</feature>
<name>A0AAN6SNC0_9PEZI</name>
<evidence type="ECO:0000313" key="4">
    <source>
        <dbReference type="Proteomes" id="UP001303115"/>
    </source>
</evidence>
<dbReference type="AlphaFoldDB" id="A0AAN6SNC0"/>
<dbReference type="EMBL" id="MU854467">
    <property type="protein sequence ID" value="KAK4034736.1"/>
    <property type="molecule type" value="Genomic_DNA"/>
</dbReference>
<reference evidence="4" key="1">
    <citation type="journal article" date="2023" name="Mol. Phylogenet. Evol.">
        <title>Genome-scale phylogeny and comparative genomics of the fungal order Sordariales.</title>
        <authorList>
            <person name="Hensen N."/>
            <person name="Bonometti L."/>
            <person name="Westerberg I."/>
            <person name="Brannstrom I.O."/>
            <person name="Guillou S."/>
            <person name="Cros-Aarteil S."/>
            <person name="Calhoun S."/>
            <person name="Haridas S."/>
            <person name="Kuo A."/>
            <person name="Mondo S."/>
            <person name="Pangilinan J."/>
            <person name="Riley R."/>
            <person name="LaButti K."/>
            <person name="Andreopoulos B."/>
            <person name="Lipzen A."/>
            <person name="Chen C."/>
            <person name="Yan M."/>
            <person name="Daum C."/>
            <person name="Ng V."/>
            <person name="Clum A."/>
            <person name="Steindorff A."/>
            <person name="Ohm R.A."/>
            <person name="Martin F."/>
            <person name="Silar P."/>
            <person name="Natvig D.O."/>
            <person name="Lalanne C."/>
            <person name="Gautier V."/>
            <person name="Ament-Velasquez S.L."/>
            <person name="Kruys A."/>
            <person name="Hutchinson M.I."/>
            <person name="Powell A.J."/>
            <person name="Barry K."/>
            <person name="Miller A.N."/>
            <person name="Grigoriev I.V."/>
            <person name="Debuchy R."/>
            <person name="Gladieux P."/>
            <person name="Hiltunen Thoren M."/>
            <person name="Johannesson H."/>
        </authorList>
    </citation>
    <scope>NUCLEOTIDE SEQUENCE [LARGE SCALE GENOMIC DNA]</scope>
    <source>
        <strain evidence="4">CBS 284.82</strain>
    </source>
</reference>
<feature type="region of interest" description="Disordered" evidence="1">
    <location>
        <begin position="1"/>
        <end position="41"/>
    </location>
</feature>
<dbReference type="Pfam" id="PF13902">
    <property type="entry name" value="R3H-assoc"/>
    <property type="match status" value="1"/>
</dbReference>
<proteinExistence type="predicted"/>
<feature type="compositionally biased region" description="Basic and acidic residues" evidence="1">
    <location>
        <begin position="124"/>
        <end position="148"/>
    </location>
</feature>
<feature type="compositionally biased region" description="Basic residues" evidence="1">
    <location>
        <begin position="205"/>
        <end position="218"/>
    </location>
</feature>
<sequence>MAITRTPPVHDEDGGGGDQQHLNPSHPPPQAPMHQHSLSNASTATVDIEAWTVAALESLRIAPIARGTGNALSIPLDAHESLSGGRDGDGAAAAAELKLRGVVFAGGDTDAYGATITPPRRPPSRRDSMRKRDALLKGKEGSRQRRRWENDRLLHVPNVVPPLPSDWQICPTHRVLPPVPYQLAQYWDKGLRERVEAQQQQQQQQHRHRHHHHKHNPSHLRGSGSDVPGVGHVPRDLRNTAKRTPAVKAWLRVLEEPVREFVIERGLAVVAAATPAPERERDGGEGSSSDETDPDDDEIVFVGRSGRTMRDGKPLPPSWKKAHRHVAGQQGEERGMVLEMEEEAGGGAFKRWLTHSISDYYGLASKSAMVGNPARRVVYVGVKQTQQKHVAPRHKPSSRPVLPPPLWEMF</sequence>
<evidence type="ECO:0000313" key="3">
    <source>
        <dbReference type="EMBL" id="KAK4034736.1"/>
    </source>
</evidence>
<organism evidence="3 4">
    <name type="scientific">Parachaetomium inaequale</name>
    <dbReference type="NCBI Taxonomy" id="2588326"/>
    <lineage>
        <taxon>Eukaryota</taxon>
        <taxon>Fungi</taxon>
        <taxon>Dikarya</taxon>
        <taxon>Ascomycota</taxon>
        <taxon>Pezizomycotina</taxon>
        <taxon>Sordariomycetes</taxon>
        <taxon>Sordariomycetidae</taxon>
        <taxon>Sordariales</taxon>
        <taxon>Chaetomiaceae</taxon>
        <taxon>Parachaetomium</taxon>
    </lineage>
</organism>
<protein>
    <submittedName>
        <fullName evidence="3">R3H-associated N-terminal domain-containing protein</fullName>
    </submittedName>
</protein>
<gene>
    <name evidence="3" type="ORF">C8A01DRAFT_48933</name>
</gene>
<feature type="region of interest" description="Disordered" evidence="1">
    <location>
        <begin position="386"/>
        <end position="410"/>
    </location>
</feature>
<dbReference type="InterPro" id="IPR025952">
    <property type="entry name" value="R3H-assoc_dom"/>
</dbReference>
<accession>A0AAN6SNC0</accession>
<keyword evidence="4" id="KW-1185">Reference proteome</keyword>